<evidence type="ECO:0000313" key="1">
    <source>
        <dbReference type="EMBL" id="KAK0477273.1"/>
    </source>
</evidence>
<dbReference type="Proteomes" id="UP001175227">
    <property type="component" value="Unassembled WGS sequence"/>
</dbReference>
<name>A0AA39P470_9AGAR</name>
<comment type="caution">
    <text evidence="1">The sequence shown here is derived from an EMBL/GenBank/DDBJ whole genome shotgun (WGS) entry which is preliminary data.</text>
</comment>
<protein>
    <submittedName>
        <fullName evidence="1">Uncharacterized protein</fullName>
    </submittedName>
</protein>
<organism evidence="1 2">
    <name type="scientific">Armillaria novae-zelandiae</name>
    <dbReference type="NCBI Taxonomy" id="153914"/>
    <lineage>
        <taxon>Eukaryota</taxon>
        <taxon>Fungi</taxon>
        <taxon>Dikarya</taxon>
        <taxon>Basidiomycota</taxon>
        <taxon>Agaricomycotina</taxon>
        <taxon>Agaricomycetes</taxon>
        <taxon>Agaricomycetidae</taxon>
        <taxon>Agaricales</taxon>
        <taxon>Marasmiineae</taxon>
        <taxon>Physalacriaceae</taxon>
        <taxon>Armillaria</taxon>
    </lineage>
</organism>
<evidence type="ECO:0000313" key="2">
    <source>
        <dbReference type="Proteomes" id="UP001175227"/>
    </source>
</evidence>
<accession>A0AA39P470</accession>
<keyword evidence="2" id="KW-1185">Reference proteome</keyword>
<dbReference type="AlphaFoldDB" id="A0AA39P470"/>
<proteinExistence type="predicted"/>
<sequence>MRSFNDFLTHEGLIERGIDVFVQKDLNPKMNYYIVGFLMLKCDNTDMHSIPKAPEEVRSSWSHMQKLRAGITWGFKTAGKCRIESWTDQATGNPSVSNLVSAYMVGLRCRRKADQGETPMSSRAMMPDILQVLYQFNRSPENWNEIGPNKDKWCRPNTRRLLQAIYLLTFTCLLWIDEVLHIQAHDLKAYKDDDGVSCVSITLSQRKNNYLGELPDHMAHLCPSKELVLELFQNNLTDINIAPYPYGNHSFHRGGTQWLSVDLRWPIRKICKWGGWSKECTHLTIVKYLISSNDNPTMQHQDFFRLNRQSTVHCFACGHTCPCA</sequence>
<reference evidence="1" key="1">
    <citation type="submission" date="2023-06" db="EMBL/GenBank/DDBJ databases">
        <authorList>
            <consortium name="Lawrence Berkeley National Laboratory"/>
            <person name="Ahrendt S."/>
            <person name="Sahu N."/>
            <person name="Indic B."/>
            <person name="Wong-Bajracharya J."/>
            <person name="Merenyi Z."/>
            <person name="Ke H.-M."/>
            <person name="Monk M."/>
            <person name="Kocsube S."/>
            <person name="Drula E."/>
            <person name="Lipzen A."/>
            <person name="Balint B."/>
            <person name="Henrissat B."/>
            <person name="Andreopoulos B."/>
            <person name="Martin F.M."/>
            <person name="Harder C.B."/>
            <person name="Rigling D."/>
            <person name="Ford K.L."/>
            <person name="Foster G.D."/>
            <person name="Pangilinan J."/>
            <person name="Papanicolaou A."/>
            <person name="Barry K."/>
            <person name="LaButti K."/>
            <person name="Viragh M."/>
            <person name="Koriabine M."/>
            <person name="Yan M."/>
            <person name="Riley R."/>
            <person name="Champramary S."/>
            <person name="Plett K.L."/>
            <person name="Tsai I.J."/>
            <person name="Slot J."/>
            <person name="Sipos G."/>
            <person name="Plett J."/>
            <person name="Nagy L.G."/>
            <person name="Grigoriev I.V."/>
        </authorList>
    </citation>
    <scope>NUCLEOTIDE SEQUENCE</scope>
    <source>
        <strain evidence="1">ICMP 16352</strain>
    </source>
</reference>
<dbReference type="EMBL" id="JAUEPR010000017">
    <property type="protein sequence ID" value="KAK0477273.1"/>
    <property type="molecule type" value="Genomic_DNA"/>
</dbReference>
<gene>
    <name evidence="1" type="ORF">IW261DRAFT_1551934</name>
</gene>